<sequence>MNYRNISDSAAWPHTVIDHHTYLRLDETISPWACIEGFQIENVSFDILHNLFLGTARDLVASAISVLIRQHVYDHVEGNAESILGYIQREMARDCKSFGLYMPKKPALSEAALNFGEYPELSGKFKAAHVKLLLFWFARKTQEVADAAQEDRVLQALATCCYAIHRFVDILDHADLIVDRDSGELSLLHTRAYTWLSACYLNRRIMLFKIRPKFHYLWHQAVTLKTWRINVGVFANWDEEALLGKVKFIAVACHGRTVTQRVFERYLLVFALTIHRHSELEALS</sequence>
<evidence type="ECO:0000313" key="1">
    <source>
        <dbReference type="EMBL" id="CAK9041685.1"/>
    </source>
</evidence>
<evidence type="ECO:0000313" key="2">
    <source>
        <dbReference type="Proteomes" id="UP001642464"/>
    </source>
</evidence>
<protein>
    <submittedName>
        <fullName evidence="1">Uncharacterized protein</fullName>
    </submittedName>
</protein>
<proteinExistence type="predicted"/>
<accession>A0ABP0LRC6</accession>
<gene>
    <name evidence="1" type="ORF">SCF082_LOCUS24047</name>
</gene>
<dbReference type="EMBL" id="CAXAMM010017691">
    <property type="protein sequence ID" value="CAK9041685.1"/>
    <property type="molecule type" value="Genomic_DNA"/>
</dbReference>
<keyword evidence="2" id="KW-1185">Reference proteome</keyword>
<comment type="caution">
    <text evidence="1">The sequence shown here is derived from an EMBL/GenBank/DDBJ whole genome shotgun (WGS) entry which is preliminary data.</text>
</comment>
<reference evidence="1 2" key="1">
    <citation type="submission" date="2024-02" db="EMBL/GenBank/DDBJ databases">
        <authorList>
            <person name="Chen Y."/>
            <person name="Shah S."/>
            <person name="Dougan E. K."/>
            <person name="Thang M."/>
            <person name="Chan C."/>
        </authorList>
    </citation>
    <scope>NUCLEOTIDE SEQUENCE [LARGE SCALE GENOMIC DNA]</scope>
</reference>
<organism evidence="1 2">
    <name type="scientific">Durusdinium trenchii</name>
    <dbReference type="NCBI Taxonomy" id="1381693"/>
    <lineage>
        <taxon>Eukaryota</taxon>
        <taxon>Sar</taxon>
        <taxon>Alveolata</taxon>
        <taxon>Dinophyceae</taxon>
        <taxon>Suessiales</taxon>
        <taxon>Symbiodiniaceae</taxon>
        <taxon>Durusdinium</taxon>
    </lineage>
</organism>
<dbReference type="Proteomes" id="UP001642464">
    <property type="component" value="Unassembled WGS sequence"/>
</dbReference>
<name>A0ABP0LRC6_9DINO</name>